<sequence length="33" mass="3967">MDDRVHMAFIKQIDQKRYEEVIGNIKTLSLFNL</sequence>
<gene>
    <name evidence="1" type="ORF">SAMN06265350_101146</name>
</gene>
<name>A0A521AGQ8_9SPHI</name>
<organism evidence="1 2">
    <name type="scientific">Solitalea koreensis</name>
    <dbReference type="NCBI Taxonomy" id="543615"/>
    <lineage>
        <taxon>Bacteria</taxon>
        <taxon>Pseudomonadati</taxon>
        <taxon>Bacteroidota</taxon>
        <taxon>Sphingobacteriia</taxon>
        <taxon>Sphingobacteriales</taxon>
        <taxon>Sphingobacteriaceae</taxon>
        <taxon>Solitalea</taxon>
    </lineage>
</organism>
<dbReference type="Proteomes" id="UP000315971">
    <property type="component" value="Unassembled WGS sequence"/>
</dbReference>
<evidence type="ECO:0000313" key="1">
    <source>
        <dbReference type="EMBL" id="SMO33979.1"/>
    </source>
</evidence>
<protein>
    <submittedName>
        <fullName evidence="1">Uncharacterized protein</fullName>
    </submittedName>
</protein>
<accession>A0A521AGQ8</accession>
<evidence type="ECO:0000313" key="2">
    <source>
        <dbReference type="Proteomes" id="UP000315971"/>
    </source>
</evidence>
<keyword evidence="2" id="KW-1185">Reference proteome</keyword>
<dbReference type="EMBL" id="FXSZ01000001">
    <property type="protein sequence ID" value="SMO33979.1"/>
    <property type="molecule type" value="Genomic_DNA"/>
</dbReference>
<proteinExistence type="predicted"/>
<reference evidence="1 2" key="1">
    <citation type="submission" date="2017-05" db="EMBL/GenBank/DDBJ databases">
        <authorList>
            <person name="Varghese N."/>
            <person name="Submissions S."/>
        </authorList>
    </citation>
    <scope>NUCLEOTIDE SEQUENCE [LARGE SCALE GENOMIC DNA]</scope>
    <source>
        <strain evidence="1 2">DSM 21342</strain>
    </source>
</reference>
<dbReference type="AlphaFoldDB" id="A0A521AGQ8"/>